<feature type="region of interest" description="Disordered" evidence="1">
    <location>
        <begin position="21"/>
        <end position="89"/>
    </location>
</feature>
<feature type="compositionally biased region" description="Basic residues" evidence="1">
    <location>
        <begin position="46"/>
        <end position="58"/>
    </location>
</feature>
<feature type="compositionally biased region" description="Basic and acidic residues" evidence="1">
    <location>
        <begin position="66"/>
        <end position="83"/>
    </location>
</feature>
<dbReference type="EMBL" id="BQKI01000001">
    <property type="protein sequence ID" value="GJM84741.1"/>
    <property type="molecule type" value="Genomic_DNA"/>
</dbReference>
<accession>A0AAV5BEL2</accession>
<reference evidence="2" key="2">
    <citation type="submission" date="2021-12" db="EMBL/GenBank/DDBJ databases">
        <title>Resequencing data analysis of finger millet.</title>
        <authorList>
            <person name="Hatakeyama M."/>
            <person name="Aluri S."/>
            <person name="Balachadran M.T."/>
            <person name="Sivarajan S.R."/>
            <person name="Poveda L."/>
            <person name="Shimizu-Inatsugi R."/>
            <person name="Schlapbach R."/>
            <person name="Sreeman S.M."/>
            <person name="Shimizu K.K."/>
        </authorList>
    </citation>
    <scope>NUCLEOTIDE SEQUENCE</scope>
</reference>
<proteinExistence type="predicted"/>
<evidence type="ECO:0000256" key="1">
    <source>
        <dbReference type="SAM" id="MobiDB-lite"/>
    </source>
</evidence>
<organism evidence="2 3">
    <name type="scientific">Eleusine coracana subsp. coracana</name>
    <dbReference type="NCBI Taxonomy" id="191504"/>
    <lineage>
        <taxon>Eukaryota</taxon>
        <taxon>Viridiplantae</taxon>
        <taxon>Streptophyta</taxon>
        <taxon>Embryophyta</taxon>
        <taxon>Tracheophyta</taxon>
        <taxon>Spermatophyta</taxon>
        <taxon>Magnoliopsida</taxon>
        <taxon>Liliopsida</taxon>
        <taxon>Poales</taxon>
        <taxon>Poaceae</taxon>
        <taxon>PACMAD clade</taxon>
        <taxon>Chloridoideae</taxon>
        <taxon>Cynodonteae</taxon>
        <taxon>Eleusininae</taxon>
        <taxon>Eleusine</taxon>
    </lineage>
</organism>
<gene>
    <name evidence="2" type="primary">ga00441</name>
    <name evidence="2" type="ORF">PR202_ga00441</name>
</gene>
<sequence>MDLGPLVSPFLLGVTERVEAAAVAGGERRRPGQARNTVVREQARRGSPRHGERRRKRSAAATAERGPPRGRVEKAGRGDDDGTGRGSGAVRQAGALASDDDGELSLSLPTSLSLSSYLLSFSLSIVHICSTMMAACGVGRGGSACGWSAPAWLLSARRPPTDLGRSVASHPVTAAPAAANGFERGCLHPMPAACGCGGR</sequence>
<protein>
    <submittedName>
        <fullName evidence="2">Uncharacterized protein</fullName>
    </submittedName>
</protein>
<evidence type="ECO:0000313" key="3">
    <source>
        <dbReference type="Proteomes" id="UP001054889"/>
    </source>
</evidence>
<dbReference type="Proteomes" id="UP001054889">
    <property type="component" value="Unassembled WGS sequence"/>
</dbReference>
<dbReference type="AlphaFoldDB" id="A0AAV5BEL2"/>
<evidence type="ECO:0000313" key="2">
    <source>
        <dbReference type="EMBL" id="GJM84741.1"/>
    </source>
</evidence>
<reference evidence="2" key="1">
    <citation type="journal article" date="2018" name="DNA Res.">
        <title>Multiple hybrid de novo genome assembly of finger millet, an orphan allotetraploid crop.</title>
        <authorList>
            <person name="Hatakeyama M."/>
            <person name="Aluri S."/>
            <person name="Balachadran M.T."/>
            <person name="Sivarajan S.R."/>
            <person name="Patrignani A."/>
            <person name="Gruter S."/>
            <person name="Poveda L."/>
            <person name="Shimizu-Inatsugi R."/>
            <person name="Baeten J."/>
            <person name="Francoijs K.J."/>
            <person name="Nataraja K.N."/>
            <person name="Reddy Y.A.N."/>
            <person name="Phadnis S."/>
            <person name="Ravikumar R.L."/>
            <person name="Schlapbach R."/>
            <person name="Sreeman S.M."/>
            <person name="Shimizu K.K."/>
        </authorList>
    </citation>
    <scope>NUCLEOTIDE SEQUENCE</scope>
</reference>
<name>A0AAV5BEL2_ELECO</name>
<keyword evidence="3" id="KW-1185">Reference proteome</keyword>
<comment type="caution">
    <text evidence="2">The sequence shown here is derived from an EMBL/GenBank/DDBJ whole genome shotgun (WGS) entry which is preliminary data.</text>
</comment>